<evidence type="ECO:0000313" key="10">
    <source>
        <dbReference type="EMBL" id="KAG7284008.1"/>
    </source>
</evidence>
<accession>A0AAD4EMP7</accession>
<feature type="signal peptide" evidence="8">
    <location>
        <begin position="1"/>
        <end position="23"/>
    </location>
</feature>
<sequence>MARRQHLTLTLMAVLVFLGLTYMMSTGGSTSEHSPMRIPDEGYSRKDHTSSSSGSGSSSSSTTTTTSTSSGSNPAAGISESILKGGSIAPKLENATAKAELGRASWKLFHTMMARFPEEPTADDSLALKTYIQLFARLYPCGDCASHFQKLLGKYPPQTSSRNAAAGWACFVHNEVNKRLRKEQFDCNKIGDFYDCGCGEEGKEGKDGKEKGKGKAEAHGGGEEAGKKKGEELKGREGVTVEKEEGLTRGG</sequence>
<dbReference type="Gene3D" id="1.20.120.310">
    <property type="entry name" value="ERV/ALR sulfhydryl oxidase domain"/>
    <property type="match status" value="1"/>
</dbReference>
<evidence type="ECO:0000256" key="8">
    <source>
        <dbReference type="SAM" id="SignalP"/>
    </source>
</evidence>
<keyword evidence="4 6" id="KW-0560">Oxidoreductase</keyword>
<evidence type="ECO:0000256" key="4">
    <source>
        <dbReference type="ARBA" id="ARBA00023002"/>
    </source>
</evidence>
<dbReference type="AlphaFoldDB" id="A0AAD4EMP7"/>
<dbReference type="InterPro" id="IPR017905">
    <property type="entry name" value="ERV/ALR_sulphydryl_oxidase"/>
</dbReference>
<comment type="caution">
    <text evidence="10">The sequence shown here is derived from an EMBL/GenBank/DDBJ whole genome shotgun (WGS) entry which is preliminary data.</text>
</comment>
<feature type="domain" description="ERV/ALR sulfhydryl oxidase" evidence="9">
    <location>
        <begin position="94"/>
        <end position="194"/>
    </location>
</feature>
<evidence type="ECO:0000256" key="1">
    <source>
        <dbReference type="ARBA" id="ARBA00001974"/>
    </source>
</evidence>
<dbReference type="GO" id="GO:0005739">
    <property type="term" value="C:mitochondrion"/>
    <property type="evidence" value="ECO:0007669"/>
    <property type="project" value="TreeGrafter"/>
</dbReference>
<dbReference type="GO" id="GO:0016971">
    <property type="term" value="F:flavin-dependent sulfhydryl oxidase activity"/>
    <property type="evidence" value="ECO:0007669"/>
    <property type="project" value="InterPro"/>
</dbReference>
<dbReference type="PANTHER" id="PTHR12645:SF1">
    <property type="entry name" value="FAD-LINKED SULFHYDRYL OXIDASE ERV2"/>
    <property type="match status" value="1"/>
</dbReference>
<feature type="compositionally biased region" description="Low complexity" evidence="7">
    <location>
        <begin position="50"/>
        <end position="72"/>
    </location>
</feature>
<comment type="cofactor">
    <cofactor evidence="1 6">
        <name>FAD</name>
        <dbReference type="ChEBI" id="CHEBI:57692"/>
    </cofactor>
</comment>
<dbReference type="InterPro" id="IPR039799">
    <property type="entry name" value="ALR/ERV"/>
</dbReference>
<keyword evidence="5" id="KW-1015">Disulfide bond</keyword>
<evidence type="ECO:0000313" key="11">
    <source>
        <dbReference type="Proteomes" id="UP001197093"/>
    </source>
</evidence>
<protein>
    <recommendedName>
        <fullName evidence="6">Sulfhydryl oxidase</fullName>
        <ecNumber evidence="6">1.8.3.2</ecNumber>
    </recommendedName>
</protein>
<proteinExistence type="predicted"/>
<dbReference type="GO" id="GO:0050660">
    <property type="term" value="F:flavin adenine dinucleotide binding"/>
    <property type="evidence" value="ECO:0007669"/>
    <property type="project" value="TreeGrafter"/>
</dbReference>
<dbReference type="PANTHER" id="PTHR12645">
    <property type="entry name" value="ALR/ERV"/>
    <property type="match status" value="1"/>
</dbReference>
<evidence type="ECO:0000256" key="6">
    <source>
        <dbReference type="RuleBase" id="RU371123"/>
    </source>
</evidence>
<dbReference type="EC" id="1.8.3.2" evidence="6"/>
<keyword evidence="11" id="KW-1185">Reference proteome</keyword>
<dbReference type="EMBL" id="JAHCVI010000006">
    <property type="protein sequence ID" value="KAG7284008.1"/>
    <property type="molecule type" value="Genomic_DNA"/>
</dbReference>
<keyword evidence="8" id="KW-0732">Signal</keyword>
<evidence type="ECO:0000256" key="3">
    <source>
        <dbReference type="ARBA" id="ARBA00022827"/>
    </source>
</evidence>
<evidence type="ECO:0000259" key="9">
    <source>
        <dbReference type="PROSITE" id="PS51324"/>
    </source>
</evidence>
<dbReference type="PROSITE" id="PS51324">
    <property type="entry name" value="ERV_ALR"/>
    <property type="match status" value="1"/>
</dbReference>
<gene>
    <name evidence="10" type="ORF">NEMBOFW57_010366</name>
</gene>
<keyword evidence="3 6" id="KW-0274">FAD</keyword>
<comment type="catalytic activity">
    <reaction evidence="6">
        <text>2 R'C(R)SH + O2 = R'C(R)S-S(R)CR' + H2O2</text>
        <dbReference type="Rhea" id="RHEA:17357"/>
        <dbReference type="ChEBI" id="CHEBI:15379"/>
        <dbReference type="ChEBI" id="CHEBI:16240"/>
        <dbReference type="ChEBI" id="CHEBI:16520"/>
        <dbReference type="ChEBI" id="CHEBI:17412"/>
        <dbReference type="EC" id="1.8.3.2"/>
    </reaction>
</comment>
<reference evidence="10" key="1">
    <citation type="submission" date="2023-02" db="EMBL/GenBank/DDBJ databases">
        <authorList>
            <person name="Palmer J.M."/>
        </authorList>
    </citation>
    <scope>NUCLEOTIDE SEQUENCE</scope>
    <source>
        <strain evidence="10">FW57</strain>
    </source>
</reference>
<evidence type="ECO:0000256" key="5">
    <source>
        <dbReference type="ARBA" id="ARBA00023157"/>
    </source>
</evidence>
<dbReference type="Pfam" id="PF04777">
    <property type="entry name" value="Evr1_Alr"/>
    <property type="match status" value="1"/>
</dbReference>
<feature type="region of interest" description="Disordered" evidence="7">
    <location>
        <begin position="201"/>
        <end position="251"/>
    </location>
</feature>
<keyword evidence="2 6" id="KW-0285">Flavoprotein</keyword>
<name>A0AAD4EMP7_9PEZI</name>
<dbReference type="InterPro" id="IPR036774">
    <property type="entry name" value="ERV/ALR_sulphydryl_oxid_sf"/>
</dbReference>
<dbReference type="SUPFAM" id="SSF69000">
    <property type="entry name" value="FAD-dependent thiol oxidase"/>
    <property type="match status" value="1"/>
</dbReference>
<dbReference type="FunFam" id="1.20.120.310:FF:000002">
    <property type="entry name" value="Sulfhydryl oxidase"/>
    <property type="match status" value="1"/>
</dbReference>
<feature type="compositionally biased region" description="Basic and acidic residues" evidence="7">
    <location>
        <begin position="34"/>
        <end position="49"/>
    </location>
</feature>
<feature type="region of interest" description="Disordered" evidence="7">
    <location>
        <begin position="27"/>
        <end position="76"/>
    </location>
</feature>
<evidence type="ECO:0000256" key="7">
    <source>
        <dbReference type="SAM" id="MobiDB-lite"/>
    </source>
</evidence>
<dbReference type="Proteomes" id="UP001197093">
    <property type="component" value="Unassembled WGS sequence"/>
</dbReference>
<feature type="chain" id="PRO_5042226963" description="Sulfhydryl oxidase" evidence="8">
    <location>
        <begin position="24"/>
        <end position="251"/>
    </location>
</feature>
<evidence type="ECO:0000256" key="2">
    <source>
        <dbReference type="ARBA" id="ARBA00022630"/>
    </source>
</evidence>
<organism evidence="10 11">
    <name type="scientific">Staphylotrichum longicolle</name>
    <dbReference type="NCBI Taxonomy" id="669026"/>
    <lineage>
        <taxon>Eukaryota</taxon>
        <taxon>Fungi</taxon>
        <taxon>Dikarya</taxon>
        <taxon>Ascomycota</taxon>
        <taxon>Pezizomycotina</taxon>
        <taxon>Sordariomycetes</taxon>
        <taxon>Sordariomycetidae</taxon>
        <taxon>Sordariales</taxon>
        <taxon>Chaetomiaceae</taxon>
        <taxon>Staphylotrichum</taxon>
    </lineage>
</organism>